<organism evidence="1">
    <name type="scientific">Rhizophora mucronata</name>
    <name type="common">Asiatic mangrove</name>
    <dbReference type="NCBI Taxonomy" id="61149"/>
    <lineage>
        <taxon>Eukaryota</taxon>
        <taxon>Viridiplantae</taxon>
        <taxon>Streptophyta</taxon>
        <taxon>Embryophyta</taxon>
        <taxon>Tracheophyta</taxon>
        <taxon>Spermatophyta</taxon>
        <taxon>Magnoliopsida</taxon>
        <taxon>eudicotyledons</taxon>
        <taxon>Gunneridae</taxon>
        <taxon>Pentapetalae</taxon>
        <taxon>rosids</taxon>
        <taxon>fabids</taxon>
        <taxon>Malpighiales</taxon>
        <taxon>Rhizophoraceae</taxon>
        <taxon>Rhizophora</taxon>
    </lineage>
</organism>
<sequence>MPFSLFLCVQV</sequence>
<name>A0A2P2MKK6_RHIMU</name>
<dbReference type="EMBL" id="GGEC01050264">
    <property type="protein sequence ID" value="MBX30748.1"/>
    <property type="molecule type" value="Transcribed_RNA"/>
</dbReference>
<protein>
    <submittedName>
        <fullName evidence="1">Uncharacterized protein</fullName>
    </submittedName>
</protein>
<evidence type="ECO:0000313" key="1">
    <source>
        <dbReference type="EMBL" id="MBX30748.1"/>
    </source>
</evidence>
<reference evidence="1" key="1">
    <citation type="submission" date="2018-02" db="EMBL/GenBank/DDBJ databases">
        <title>Rhizophora mucronata_Transcriptome.</title>
        <authorList>
            <person name="Meera S.P."/>
            <person name="Sreeshan A."/>
            <person name="Augustine A."/>
        </authorList>
    </citation>
    <scope>NUCLEOTIDE SEQUENCE</scope>
    <source>
        <tissue evidence="1">Leaf</tissue>
    </source>
</reference>
<accession>A0A2P2MKK6</accession>
<proteinExistence type="predicted"/>